<dbReference type="GO" id="GO:0051082">
    <property type="term" value="F:unfolded protein binding"/>
    <property type="evidence" value="ECO:0007669"/>
    <property type="project" value="InterPro"/>
</dbReference>
<dbReference type="InterPro" id="IPR035958">
    <property type="entry name" value="SecB-like_sf"/>
</dbReference>
<dbReference type="OrthoDB" id="9795145at2"/>
<evidence type="ECO:0000256" key="5">
    <source>
        <dbReference type="HAMAP-Rule" id="MF_00821"/>
    </source>
</evidence>
<dbReference type="SUPFAM" id="SSF54611">
    <property type="entry name" value="SecB-like"/>
    <property type="match status" value="1"/>
</dbReference>
<dbReference type="PANTHER" id="PTHR36918">
    <property type="match status" value="1"/>
</dbReference>
<dbReference type="PANTHER" id="PTHR36918:SF1">
    <property type="entry name" value="PROTEIN-EXPORT PROTEIN SECB"/>
    <property type="match status" value="1"/>
</dbReference>
<name>A0A1T0CMU7_9GAMM</name>
<evidence type="ECO:0000313" key="7">
    <source>
        <dbReference type="Proteomes" id="UP000189800"/>
    </source>
</evidence>
<evidence type="ECO:0000256" key="2">
    <source>
        <dbReference type="ARBA" id="ARBA00022448"/>
    </source>
</evidence>
<evidence type="ECO:0000256" key="3">
    <source>
        <dbReference type="ARBA" id="ARBA00022927"/>
    </source>
</evidence>
<reference evidence="6 7" key="1">
    <citation type="submission" date="2017-02" db="EMBL/GenBank/DDBJ databases">
        <title>Draft genome sequence of Moraxella pluranimalium CCUG 54913T type strain.</title>
        <authorList>
            <person name="Salva-Serra F."/>
            <person name="Engstrom-Jakobsson H."/>
            <person name="Thorell K."/>
            <person name="Jaen-Luchoro D."/>
            <person name="Gonzales-Siles L."/>
            <person name="Karlsson R."/>
            <person name="Yazdan S."/>
            <person name="Boulund F."/>
            <person name="Johnning A."/>
            <person name="Engstrand L."/>
            <person name="Kristiansson E."/>
            <person name="Moore E."/>
        </authorList>
    </citation>
    <scope>NUCLEOTIDE SEQUENCE [LARGE SCALE GENOMIC DNA]</scope>
    <source>
        <strain evidence="6 7">CCUG 54913</strain>
    </source>
</reference>
<dbReference type="GO" id="GO:0015031">
    <property type="term" value="P:protein transport"/>
    <property type="evidence" value="ECO:0007669"/>
    <property type="project" value="UniProtKB-UniRule"/>
</dbReference>
<dbReference type="AlphaFoldDB" id="A0A1T0CMU7"/>
<dbReference type="RefSeq" id="WP_078254351.1">
    <property type="nucleotide sequence ID" value="NZ_MUYU01000015.1"/>
</dbReference>
<dbReference type="NCBIfam" id="NF004393">
    <property type="entry name" value="PRK05751.1-4"/>
    <property type="match status" value="1"/>
</dbReference>
<organism evidence="6 7">
    <name type="scientific">Moraxella pluranimalium</name>
    <dbReference type="NCBI Taxonomy" id="470453"/>
    <lineage>
        <taxon>Bacteria</taxon>
        <taxon>Pseudomonadati</taxon>
        <taxon>Pseudomonadota</taxon>
        <taxon>Gammaproteobacteria</taxon>
        <taxon>Moraxellales</taxon>
        <taxon>Moraxellaceae</taxon>
        <taxon>Moraxella</taxon>
    </lineage>
</organism>
<keyword evidence="7" id="KW-1185">Reference proteome</keyword>
<proteinExistence type="inferred from homology"/>
<dbReference type="GO" id="GO:0051262">
    <property type="term" value="P:protein tetramerization"/>
    <property type="evidence" value="ECO:0007669"/>
    <property type="project" value="InterPro"/>
</dbReference>
<comment type="subcellular location">
    <subcellularLocation>
        <location evidence="5">Cytoplasm</location>
    </subcellularLocation>
</comment>
<protein>
    <recommendedName>
        <fullName evidence="5">Protein-export protein SecB</fullName>
    </recommendedName>
</protein>
<dbReference type="NCBIfam" id="TIGR00809">
    <property type="entry name" value="secB"/>
    <property type="match status" value="1"/>
</dbReference>
<dbReference type="GO" id="GO:0005737">
    <property type="term" value="C:cytoplasm"/>
    <property type="evidence" value="ECO:0007669"/>
    <property type="project" value="UniProtKB-SubCell"/>
</dbReference>
<dbReference type="GO" id="GO:0006457">
    <property type="term" value="P:protein folding"/>
    <property type="evidence" value="ECO:0007669"/>
    <property type="project" value="UniProtKB-UniRule"/>
</dbReference>
<dbReference type="PRINTS" id="PR01594">
    <property type="entry name" value="SECBCHAPRONE"/>
</dbReference>
<keyword evidence="5" id="KW-0963">Cytoplasm</keyword>
<evidence type="ECO:0000256" key="4">
    <source>
        <dbReference type="ARBA" id="ARBA00023010"/>
    </source>
</evidence>
<keyword evidence="4 5" id="KW-0811">Translocation</keyword>
<dbReference type="HAMAP" id="MF_00821">
    <property type="entry name" value="SecB"/>
    <property type="match status" value="1"/>
</dbReference>
<dbReference type="Gene3D" id="3.10.420.10">
    <property type="entry name" value="SecB-like"/>
    <property type="match status" value="1"/>
</dbReference>
<sequence>MSDEQTQPQLGLERIYTKDISFEVPSVEVFTKQWKPETDINIAASVTDLDEDYKEVVLTVSVTAKLEDTVAFIAEVQQAGIFLLKNIPEDDLPHLLQAYCPNILFPYARETISDMVSRGSFPQLLLAPVNFEQAYIQSQLEAQAEAETNGNA</sequence>
<comment type="caution">
    <text evidence="6">The sequence shown here is derived from an EMBL/GenBank/DDBJ whole genome shotgun (WGS) entry which is preliminary data.</text>
</comment>
<comment type="subunit">
    <text evidence="5">Homotetramer, a dimer of dimers. One homotetramer interacts with 1 SecA dimer.</text>
</comment>
<accession>A0A1T0CMU7</accession>
<keyword evidence="3 5" id="KW-0653">Protein transport</keyword>
<dbReference type="Proteomes" id="UP000189800">
    <property type="component" value="Unassembled WGS sequence"/>
</dbReference>
<evidence type="ECO:0000313" key="6">
    <source>
        <dbReference type="EMBL" id="OOS23670.1"/>
    </source>
</evidence>
<dbReference type="InterPro" id="IPR003708">
    <property type="entry name" value="SecB"/>
</dbReference>
<gene>
    <name evidence="5" type="primary">secB</name>
    <name evidence="6" type="ORF">B0680_06885</name>
</gene>
<dbReference type="Pfam" id="PF02556">
    <property type="entry name" value="SecB"/>
    <property type="match status" value="1"/>
</dbReference>
<keyword evidence="5" id="KW-0143">Chaperone</keyword>
<keyword evidence="2 5" id="KW-0813">Transport</keyword>
<comment type="function">
    <text evidence="5">One of the proteins required for the normal export of preproteins out of the cell cytoplasm. It is a molecular chaperone that binds to a subset of precursor proteins, maintaining them in a translocation-competent state. It also specifically binds to its receptor SecA.</text>
</comment>
<evidence type="ECO:0000256" key="1">
    <source>
        <dbReference type="ARBA" id="ARBA00009990"/>
    </source>
</evidence>
<dbReference type="STRING" id="470453.B0680_06885"/>
<dbReference type="EMBL" id="MUYU01000015">
    <property type="protein sequence ID" value="OOS23670.1"/>
    <property type="molecule type" value="Genomic_DNA"/>
</dbReference>
<comment type="similarity">
    <text evidence="1 5">Belongs to the SecB family.</text>
</comment>